<dbReference type="OrthoDB" id="963173at2"/>
<feature type="domain" description="ABC transporter" evidence="6">
    <location>
        <begin position="86"/>
        <end position="317"/>
    </location>
</feature>
<comment type="caution">
    <text evidence="7">The sequence shown here is derived from an EMBL/GenBank/DDBJ whole genome shotgun (WGS) entry which is preliminary data.</text>
</comment>
<evidence type="ECO:0000256" key="3">
    <source>
        <dbReference type="ARBA" id="ARBA00022458"/>
    </source>
</evidence>
<dbReference type="InterPro" id="IPR003439">
    <property type="entry name" value="ABC_transporter-like_ATP-bd"/>
</dbReference>
<evidence type="ECO:0000256" key="5">
    <source>
        <dbReference type="ARBA" id="ARBA00022840"/>
    </source>
</evidence>
<keyword evidence="2" id="KW-0813">Transport</keyword>
<dbReference type="GO" id="GO:0005524">
    <property type="term" value="F:ATP binding"/>
    <property type="evidence" value="ECO:0007669"/>
    <property type="project" value="UniProtKB-KW"/>
</dbReference>
<keyword evidence="3" id="KW-0536">Nodulation</keyword>
<protein>
    <submittedName>
        <fullName evidence="7">ABC transporter ATP-binding protein</fullName>
    </submittedName>
</protein>
<dbReference type="PANTHER" id="PTHR42711:SF5">
    <property type="entry name" value="ABC TRANSPORTER ATP-BINDING PROTEIN NATA"/>
    <property type="match status" value="1"/>
</dbReference>
<dbReference type="InterPro" id="IPR027417">
    <property type="entry name" value="P-loop_NTPase"/>
</dbReference>
<evidence type="ECO:0000313" key="8">
    <source>
        <dbReference type="Proteomes" id="UP000320643"/>
    </source>
</evidence>
<name>A0A552UYV9_9FLAO</name>
<dbReference type="AlphaFoldDB" id="A0A552UYV9"/>
<dbReference type="PANTHER" id="PTHR42711">
    <property type="entry name" value="ABC TRANSPORTER ATP-BINDING PROTEIN"/>
    <property type="match status" value="1"/>
</dbReference>
<dbReference type="InterPro" id="IPR003593">
    <property type="entry name" value="AAA+_ATPase"/>
</dbReference>
<accession>A0A552UYV9</accession>
<dbReference type="SMART" id="SM00382">
    <property type="entry name" value="AAA"/>
    <property type="match status" value="1"/>
</dbReference>
<dbReference type="InterPro" id="IPR050763">
    <property type="entry name" value="ABC_transporter_ATP-binding"/>
</dbReference>
<dbReference type="Pfam" id="PF00005">
    <property type="entry name" value="ABC_tran"/>
    <property type="match status" value="1"/>
</dbReference>
<dbReference type="RefSeq" id="WP_143374118.1">
    <property type="nucleotide sequence ID" value="NZ_VJVZ01000009.1"/>
</dbReference>
<evidence type="ECO:0000313" key="7">
    <source>
        <dbReference type="EMBL" id="TRW23404.1"/>
    </source>
</evidence>
<evidence type="ECO:0000256" key="4">
    <source>
        <dbReference type="ARBA" id="ARBA00022741"/>
    </source>
</evidence>
<reference evidence="7 8" key="1">
    <citation type="submission" date="2019-07" db="EMBL/GenBank/DDBJ databases">
        <title>Flavobacterium sp. nov., isolated from glacier ice.</title>
        <authorList>
            <person name="Liu Q."/>
            <person name="Xin Y.-H."/>
        </authorList>
    </citation>
    <scope>NUCLEOTIDE SEQUENCE [LARGE SCALE GENOMIC DNA]</scope>
    <source>
        <strain evidence="7 8">ZT4R6</strain>
    </source>
</reference>
<proteinExistence type="inferred from homology"/>
<dbReference type="SUPFAM" id="SSF52540">
    <property type="entry name" value="P-loop containing nucleoside triphosphate hydrolases"/>
    <property type="match status" value="1"/>
</dbReference>
<keyword evidence="8" id="KW-1185">Reference proteome</keyword>
<evidence type="ECO:0000256" key="2">
    <source>
        <dbReference type="ARBA" id="ARBA00022448"/>
    </source>
</evidence>
<keyword evidence="5 7" id="KW-0067">ATP-binding</keyword>
<dbReference type="Proteomes" id="UP000320643">
    <property type="component" value="Unassembled WGS sequence"/>
</dbReference>
<sequence length="380" mass="43776">MNEFKKQFNEVRELLKFDDYALVVKRIIDFTLDTGQVDFYKKTADLLDWLDDKPNSADTKQKLDALLDDLYSYLSTKPLGERNKILEAIDLKKAYSPAAFALGPVNIELFEGDIIGLVGENGNGKTTLLRLLCGELFATSGNLNYNFKYDDKYDRRTKLVYIPQRTDTWRGSMFENLVFTAAMYGYSPDENHLIVQLTIARLGLRKYRQHKWKDLSSGYKMRFELARMLLRKPKVLLIDEPLANLDILAQQTVLEDFRAIAKSPFRPLGIILSSQQLYEVEKTSDQVIFLKHGVQKNLYDAEAQQTQLVIEFESEWSQSMLNDVLSHFGLVSLQFNGGTYIATFNDATTVHSFLQLVTERQVPLAYFRDISNSTRRFFVS</sequence>
<dbReference type="Gene3D" id="3.40.50.300">
    <property type="entry name" value="P-loop containing nucleotide triphosphate hydrolases"/>
    <property type="match status" value="1"/>
</dbReference>
<keyword evidence="4" id="KW-0547">Nucleotide-binding</keyword>
<dbReference type="GO" id="GO:0016887">
    <property type="term" value="F:ATP hydrolysis activity"/>
    <property type="evidence" value="ECO:0007669"/>
    <property type="project" value="InterPro"/>
</dbReference>
<evidence type="ECO:0000256" key="1">
    <source>
        <dbReference type="ARBA" id="ARBA00005417"/>
    </source>
</evidence>
<organism evidence="7 8">
    <name type="scientific">Flavobacterium zepuense</name>
    <dbReference type="NCBI Taxonomy" id="2593302"/>
    <lineage>
        <taxon>Bacteria</taxon>
        <taxon>Pseudomonadati</taxon>
        <taxon>Bacteroidota</taxon>
        <taxon>Flavobacteriia</taxon>
        <taxon>Flavobacteriales</taxon>
        <taxon>Flavobacteriaceae</taxon>
        <taxon>Flavobacterium</taxon>
    </lineage>
</organism>
<comment type="similarity">
    <text evidence="1">Belongs to the ABC transporter superfamily.</text>
</comment>
<evidence type="ECO:0000259" key="6">
    <source>
        <dbReference type="PROSITE" id="PS50893"/>
    </source>
</evidence>
<gene>
    <name evidence="7" type="ORF">FMM05_14525</name>
</gene>
<dbReference type="EMBL" id="VJVZ01000009">
    <property type="protein sequence ID" value="TRW23404.1"/>
    <property type="molecule type" value="Genomic_DNA"/>
</dbReference>
<dbReference type="PROSITE" id="PS50893">
    <property type="entry name" value="ABC_TRANSPORTER_2"/>
    <property type="match status" value="1"/>
</dbReference>